<feature type="region of interest" description="Disordered" evidence="4">
    <location>
        <begin position="179"/>
        <end position="199"/>
    </location>
</feature>
<dbReference type="InterPro" id="IPR002110">
    <property type="entry name" value="Ankyrin_rpt"/>
</dbReference>
<dbReference type="OrthoDB" id="202480at2759"/>
<name>D7G7L8_ECTSI</name>
<organism evidence="5 6">
    <name type="scientific">Ectocarpus siliculosus</name>
    <name type="common">Brown alga</name>
    <name type="synonym">Conferva siliculosa</name>
    <dbReference type="NCBI Taxonomy" id="2880"/>
    <lineage>
        <taxon>Eukaryota</taxon>
        <taxon>Sar</taxon>
        <taxon>Stramenopiles</taxon>
        <taxon>Ochrophyta</taxon>
        <taxon>PX clade</taxon>
        <taxon>Phaeophyceae</taxon>
        <taxon>Ectocarpales</taxon>
        <taxon>Ectocarpaceae</taxon>
        <taxon>Ectocarpus</taxon>
    </lineage>
</organism>
<dbReference type="Gene3D" id="1.25.40.20">
    <property type="entry name" value="Ankyrin repeat-containing domain"/>
    <property type="match status" value="1"/>
</dbReference>
<dbReference type="PROSITE" id="PS50297">
    <property type="entry name" value="ANK_REP_REGION"/>
    <property type="match status" value="1"/>
</dbReference>
<evidence type="ECO:0000256" key="1">
    <source>
        <dbReference type="ARBA" id="ARBA00022737"/>
    </source>
</evidence>
<evidence type="ECO:0000256" key="4">
    <source>
        <dbReference type="SAM" id="MobiDB-lite"/>
    </source>
</evidence>
<dbReference type="EMBL" id="FN649746">
    <property type="protein sequence ID" value="CBJ27757.1"/>
    <property type="molecule type" value="Genomic_DNA"/>
</dbReference>
<gene>
    <name evidence="5" type="ORF">Esi_0084_0052</name>
</gene>
<dbReference type="PANTHER" id="PTHR24173">
    <property type="entry name" value="ANKYRIN REPEAT CONTAINING"/>
    <property type="match status" value="1"/>
</dbReference>
<sequence length="262" mass="28066">MLRVLLNAGADVNSRSSAGSTPLYWACRLNTADIVECLLLAGADPDYLDNQGADAGSVTGLGDPPRHTGRQSPPILPGAVNETGRLKNEALATRIRLALSKARKDRTWRRRGWLVVLATRQAMAMNMVPNTTRASKTHARGIRRVSRMTMPRVPAMIVDEKMVVEDLTGAGQKRIRVVGNETSSADGGGAETSRKTKSGLHCRQTHIVRGKGCLPSTRFTMALAPISLQCFRCHLWLSSVRLVAIAPATSAVAQAGPLNGGP</sequence>
<keyword evidence="1" id="KW-0677">Repeat</keyword>
<keyword evidence="6" id="KW-1185">Reference proteome</keyword>
<accession>D7G7L8</accession>
<evidence type="ECO:0000313" key="5">
    <source>
        <dbReference type="EMBL" id="CBJ27757.1"/>
    </source>
</evidence>
<evidence type="ECO:0000313" key="6">
    <source>
        <dbReference type="Proteomes" id="UP000002630"/>
    </source>
</evidence>
<protein>
    <submittedName>
        <fullName evidence="5">Similar to ankyrin 2,3/unc44</fullName>
    </submittedName>
</protein>
<dbReference type="Pfam" id="PF00023">
    <property type="entry name" value="Ank"/>
    <property type="match status" value="1"/>
</dbReference>
<evidence type="ECO:0000256" key="2">
    <source>
        <dbReference type="ARBA" id="ARBA00023043"/>
    </source>
</evidence>
<dbReference type="Proteomes" id="UP000002630">
    <property type="component" value="Linkage Group LG21"/>
</dbReference>
<dbReference type="InParanoid" id="D7G7L8"/>
<reference evidence="5 6" key="1">
    <citation type="journal article" date="2010" name="Nature">
        <title>The Ectocarpus genome and the independent evolution of multicellularity in brown algae.</title>
        <authorList>
            <person name="Cock J.M."/>
            <person name="Sterck L."/>
            <person name="Rouze P."/>
            <person name="Scornet D."/>
            <person name="Allen A.E."/>
            <person name="Amoutzias G."/>
            <person name="Anthouard V."/>
            <person name="Artiguenave F."/>
            <person name="Aury J.M."/>
            <person name="Badger J.H."/>
            <person name="Beszteri B."/>
            <person name="Billiau K."/>
            <person name="Bonnet E."/>
            <person name="Bothwell J.H."/>
            <person name="Bowler C."/>
            <person name="Boyen C."/>
            <person name="Brownlee C."/>
            <person name="Carrano C.J."/>
            <person name="Charrier B."/>
            <person name="Cho G.Y."/>
            <person name="Coelho S.M."/>
            <person name="Collen J."/>
            <person name="Corre E."/>
            <person name="Da Silva C."/>
            <person name="Delage L."/>
            <person name="Delaroque N."/>
            <person name="Dittami S.M."/>
            <person name="Doulbeau S."/>
            <person name="Elias M."/>
            <person name="Farnham G."/>
            <person name="Gachon C.M."/>
            <person name="Gschloessl B."/>
            <person name="Heesch S."/>
            <person name="Jabbari K."/>
            <person name="Jubin C."/>
            <person name="Kawai H."/>
            <person name="Kimura K."/>
            <person name="Kloareg B."/>
            <person name="Kupper F.C."/>
            <person name="Lang D."/>
            <person name="Le Bail A."/>
            <person name="Leblanc C."/>
            <person name="Lerouge P."/>
            <person name="Lohr M."/>
            <person name="Lopez P.J."/>
            <person name="Martens C."/>
            <person name="Maumus F."/>
            <person name="Michel G."/>
            <person name="Miranda-Saavedra D."/>
            <person name="Morales J."/>
            <person name="Moreau H."/>
            <person name="Motomura T."/>
            <person name="Nagasato C."/>
            <person name="Napoli C.A."/>
            <person name="Nelson D.R."/>
            <person name="Nyvall-Collen P."/>
            <person name="Peters A.F."/>
            <person name="Pommier C."/>
            <person name="Potin P."/>
            <person name="Poulain J."/>
            <person name="Quesneville H."/>
            <person name="Read B."/>
            <person name="Rensing S.A."/>
            <person name="Ritter A."/>
            <person name="Rousvoal S."/>
            <person name="Samanta M."/>
            <person name="Samson G."/>
            <person name="Schroeder D.C."/>
            <person name="Segurens B."/>
            <person name="Strittmatter M."/>
            <person name="Tonon T."/>
            <person name="Tregear J.W."/>
            <person name="Valentin K."/>
            <person name="von Dassow P."/>
            <person name="Yamagishi T."/>
            <person name="Van de Peer Y."/>
            <person name="Wincker P."/>
        </authorList>
    </citation>
    <scope>NUCLEOTIDE SEQUENCE [LARGE SCALE GENOMIC DNA]</scope>
    <source>
        <strain evidence="6">Ec32 / CCAP1310/4</strain>
    </source>
</reference>
<dbReference type="SUPFAM" id="SSF48403">
    <property type="entry name" value="Ankyrin repeat"/>
    <property type="match status" value="1"/>
</dbReference>
<dbReference type="PANTHER" id="PTHR24173:SF74">
    <property type="entry name" value="ANKYRIN REPEAT DOMAIN-CONTAINING PROTEIN 16"/>
    <property type="match status" value="1"/>
</dbReference>
<feature type="repeat" description="ANK" evidence="3">
    <location>
        <begin position="18"/>
        <end position="50"/>
    </location>
</feature>
<feature type="region of interest" description="Disordered" evidence="4">
    <location>
        <begin position="54"/>
        <end position="78"/>
    </location>
</feature>
<dbReference type="PROSITE" id="PS50088">
    <property type="entry name" value="ANK_REPEAT"/>
    <property type="match status" value="1"/>
</dbReference>
<keyword evidence="2 3" id="KW-0040">ANK repeat</keyword>
<dbReference type="AlphaFoldDB" id="D7G7L8"/>
<proteinExistence type="predicted"/>
<dbReference type="InterPro" id="IPR036770">
    <property type="entry name" value="Ankyrin_rpt-contain_sf"/>
</dbReference>
<evidence type="ECO:0000256" key="3">
    <source>
        <dbReference type="PROSITE-ProRule" id="PRU00023"/>
    </source>
</evidence>
<dbReference type="SMART" id="SM00248">
    <property type="entry name" value="ANK"/>
    <property type="match status" value="1"/>
</dbReference>
<dbReference type="EMBL" id="FN649075">
    <property type="protein sequence ID" value="CBJ27757.1"/>
    <property type="molecule type" value="Genomic_DNA"/>
</dbReference>